<dbReference type="AlphaFoldDB" id="A0A9D0YRP6"/>
<protein>
    <submittedName>
        <fullName evidence="1">Cof-type HAD-IIB family hydrolase</fullName>
    </submittedName>
</protein>
<dbReference type="Pfam" id="PF08282">
    <property type="entry name" value="Hydrolase_3"/>
    <property type="match status" value="1"/>
</dbReference>
<accession>A0A9D0YRP6</accession>
<dbReference type="Gene3D" id="3.40.50.1000">
    <property type="entry name" value="HAD superfamily/HAD-like"/>
    <property type="match status" value="1"/>
</dbReference>
<dbReference type="InterPro" id="IPR000150">
    <property type="entry name" value="Cof"/>
</dbReference>
<dbReference type="SFLD" id="SFLDG01140">
    <property type="entry name" value="C2.B:_Phosphomannomutase_and_P"/>
    <property type="match status" value="1"/>
</dbReference>
<dbReference type="Gene3D" id="3.30.1240.10">
    <property type="match status" value="1"/>
</dbReference>
<dbReference type="GO" id="GO:0000287">
    <property type="term" value="F:magnesium ion binding"/>
    <property type="evidence" value="ECO:0007669"/>
    <property type="project" value="TreeGrafter"/>
</dbReference>
<name>A0A9D0YRP6_9FIRM</name>
<evidence type="ECO:0000313" key="1">
    <source>
        <dbReference type="EMBL" id="HIQ60713.1"/>
    </source>
</evidence>
<dbReference type="EMBL" id="DVFO01000037">
    <property type="protein sequence ID" value="HIQ60713.1"/>
    <property type="molecule type" value="Genomic_DNA"/>
</dbReference>
<dbReference type="GO" id="GO:0005829">
    <property type="term" value="C:cytosol"/>
    <property type="evidence" value="ECO:0007669"/>
    <property type="project" value="TreeGrafter"/>
</dbReference>
<dbReference type="InterPro" id="IPR036412">
    <property type="entry name" value="HAD-like_sf"/>
</dbReference>
<dbReference type="PANTHER" id="PTHR10000:SF25">
    <property type="entry name" value="PHOSPHATASE YKRA-RELATED"/>
    <property type="match status" value="1"/>
</dbReference>
<reference evidence="1" key="2">
    <citation type="journal article" date="2021" name="PeerJ">
        <title>Extensive microbial diversity within the chicken gut microbiome revealed by metagenomics and culture.</title>
        <authorList>
            <person name="Gilroy R."/>
            <person name="Ravi A."/>
            <person name="Getino M."/>
            <person name="Pursley I."/>
            <person name="Horton D.L."/>
            <person name="Alikhan N.F."/>
            <person name="Baker D."/>
            <person name="Gharbi K."/>
            <person name="Hall N."/>
            <person name="Watson M."/>
            <person name="Adriaenssens E.M."/>
            <person name="Foster-Nyarko E."/>
            <person name="Jarju S."/>
            <person name="Secka A."/>
            <person name="Antonio M."/>
            <person name="Oren A."/>
            <person name="Chaudhuri R.R."/>
            <person name="La Ragione R."/>
            <person name="Hildebrand F."/>
            <person name="Pallen M.J."/>
        </authorList>
    </citation>
    <scope>NUCLEOTIDE SEQUENCE</scope>
    <source>
        <strain evidence="1">ChiGjej2B2-12916</strain>
    </source>
</reference>
<evidence type="ECO:0000313" key="2">
    <source>
        <dbReference type="Proteomes" id="UP000886879"/>
    </source>
</evidence>
<comment type="caution">
    <text evidence="1">The sequence shown here is derived from an EMBL/GenBank/DDBJ whole genome shotgun (WGS) entry which is preliminary data.</text>
</comment>
<dbReference type="SUPFAM" id="SSF56784">
    <property type="entry name" value="HAD-like"/>
    <property type="match status" value="1"/>
</dbReference>
<dbReference type="InterPro" id="IPR023214">
    <property type="entry name" value="HAD_sf"/>
</dbReference>
<keyword evidence="1" id="KW-0378">Hydrolase</keyword>
<dbReference type="GO" id="GO:0016791">
    <property type="term" value="F:phosphatase activity"/>
    <property type="evidence" value="ECO:0007669"/>
    <property type="project" value="TreeGrafter"/>
</dbReference>
<reference evidence="1" key="1">
    <citation type="submission" date="2020-10" db="EMBL/GenBank/DDBJ databases">
        <authorList>
            <person name="Gilroy R."/>
        </authorList>
    </citation>
    <scope>NUCLEOTIDE SEQUENCE</scope>
    <source>
        <strain evidence="1">ChiGjej2B2-12916</strain>
    </source>
</reference>
<organism evidence="1 2">
    <name type="scientific">Candidatus Enterenecus faecium</name>
    <dbReference type="NCBI Taxonomy" id="2840780"/>
    <lineage>
        <taxon>Bacteria</taxon>
        <taxon>Bacillati</taxon>
        <taxon>Bacillota</taxon>
        <taxon>Clostridia</taxon>
        <taxon>Eubacteriales</taxon>
        <taxon>Candidatus Enterenecus</taxon>
    </lineage>
</organism>
<dbReference type="NCBIfam" id="TIGR00099">
    <property type="entry name" value="Cof-subfamily"/>
    <property type="match status" value="1"/>
</dbReference>
<dbReference type="SFLD" id="SFLDS00003">
    <property type="entry name" value="Haloacid_Dehalogenase"/>
    <property type="match status" value="1"/>
</dbReference>
<proteinExistence type="predicted"/>
<gene>
    <name evidence="1" type="ORF">IAD31_03835</name>
</gene>
<dbReference type="PROSITE" id="PS01229">
    <property type="entry name" value="COF_2"/>
    <property type="match status" value="1"/>
</dbReference>
<dbReference type="Proteomes" id="UP000886879">
    <property type="component" value="Unassembled WGS sequence"/>
</dbReference>
<dbReference type="PANTHER" id="PTHR10000">
    <property type="entry name" value="PHOSPHOSERINE PHOSPHATASE"/>
    <property type="match status" value="1"/>
</dbReference>
<sequence length="265" mass="29539">MIRAIFFDIDGTMVSYKNKIMSQQLRDDLFALQRVGIRIFVCSGRAPQDLESTGMLRDVVFDGYITLNGQCCFNAQGVYRDNPLPLEDLRNAKNVLEAHPELAALVEENGMSYLTCHNRRVDEVFEFLHTKQYPVLSAQRMLEGKVYQFIPLVNQEEEHLFVSVMPGCSYSRWHPLGIDVMSKGEGKADGIRATMAHYGLSPEETMAFGDGENDLTMMALVGTSVAMGGADQRVKALADYVTATVEEEGISKALRHFSLLPAESV</sequence>